<feature type="region of interest" description="Disordered" evidence="1">
    <location>
        <begin position="704"/>
        <end position="859"/>
    </location>
</feature>
<feature type="compositionally biased region" description="Low complexity" evidence="1">
    <location>
        <begin position="752"/>
        <end position="776"/>
    </location>
</feature>
<evidence type="ECO:0000313" key="3">
    <source>
        <dbReference type="Proteomes" id="UP001437256"/>
    </source>
</evidence>
<feature type="compositionally biased region" description="Polar residues" evidence="1">
    <location>
        <begin position="90"/>
        <end position="107"/>
    </location>
</feature>
<keyword evidence="3" id="KW-1185">Reference proteome</keyword>
<sequence length="859" mass="95616">MIPEEMARTRDGHRLTFNPTKCRGLIQFSQTYCTTPNNTTYSATNKPPTTTIKIGTLVPLINTGQENEQCSPITTTCHPQVWVYQIAHPPNTSNHTNSAGTHSSRPSQRLPHQLPPSSPAPNIQYLGAPRSTMMPAARTPQLPLTLSQLRPAVNSSFDRRSVALVQVQWQTPTVVNNVDALALHTAQPPPLFMPSPQPPTPELPFNPPSASLGPSAIDPANVRSSSQELLSSSIARPTSPQTQHPVPIPLSRSHISTHDSHPTNTRSSRVAPRDQSKTPPPSSMGPAVQQNTQWSRDTPAPSEPVSRPRMGKGEKALKTKVSDTDVVQNVTEMLDRHDEDRRKLAQELGISETRIRNLIGVHERYRADKKPSAYNAAVHWKADQLNAGRAVNDRATLEELHIAVREDTEMCSALETWRRWKEEKARKKAAKKRAQRGVDHDEGGGAEGEENDESDDEGYDDYDEEDGVDDGGEGEGAEGNDGGTRMNKQTRAQLAEVRRWFEALEVSKAEKFVGNRGSTKSVKKEGNVGVNHLNRVCENLSQKTGGMFWGFACRNTYNTAIVPGMYGDSQAFDDYLMEKQGISAYEFISSIEAFVCEQALHGAKAMTVEKMKIWIRSKLERSLRETSGDFNLTMKYKNYEVLIVEPYKVQLVGWPDHIPFINGGKLNNTLARDLYNRLKSESIKWVKMRPQEYQRWRDNFERRLKNGELQRPKRAERSDKGGTHNTSQANSKKRQREPADQEEQTNQNKSAKTSTQPKQKNSKKSSSASRKSTSKTYKSRAIISDSDNDDDRAGEEGGSAGAGRAGRPDDQRGNRPILIGGENDLDDLDEETRREIEADPDADIDADNADNASRPDVTP</sequence>
<feature type="compositionally biased region" description="Pro residues" evidence="1">
    <location>
        <begin position="188"/>
        <end position="207"/>
    </location>
</feature>
<gene>
    <name evidence="2" type="ORF">AAF712_002238</name>
</gene>
<dbReference type="Proteomes" id="UP001437256">
    <property type="component" value="Unassembled WGS sequence"/>
</dbReference>
<accession>A0ABR3ACV6</accession>
<feature type="compositionally biased region" description="Basic and acidic residues" evidence="1">
    <location>
        <begin position="704"/>
        <end position="722"/>
    </location>
</feature>
<name>A0ABR3ACV6_9AGAR</name>
<feature type="compositionally biased region" description="Low complexity" evidence="1">
    <location>
        <begin position="224"/>
        <end position="233"/>
    </location>
</feature>
<comment type="caution">
    <text evidence="2">The sequence shown here is derived from an EMBL/GenBank/DDBJ whole genome shotgun (WGS) entry which is preliminary data.</text>
</comment>
<feature type="region of interest" description="Disordered" evidence="1">
    <location>
        <begin position="429"/>
        <end position="487"/>
    </location>
</feature>
<feature type="region of interest" description="Disordered" evidence="1">
    <location>
        <begin position="88"/>
        <end position="127"/>
    </location>
</feature>
<evidence type="ECO:0000313" key="2">
    <source>
        <dbReference type="EMBL" id="KAL0070407.1"/>
    </source>
</evidence>
<protein>
    <submittedName>
        <fullName evidence="2">Uncharacterized protein</fullName>
    </submittedName>
</protein>
<evidence type="ECO:0000256" key="1">
    <source>
        <dbReference type="SAM" id="MobiDB-lite"/>
    </source>
</evidence>
<feature type="region of interest" description="Disordered" evidence="1">
    <location>
        <begin position="188"/>
        <end position="321"/>
    </location>
</feature>
<feature type="compositionally biased region" description="Acidic residues" evidence="1">
    <location>
        <begin position="447"/>
        <end position="478"/>
    </location>
</feature>
<feature type="compositionally biased region" description="Polar residues" evidence="1">
    <location>
        <begin position="234"/>
        <end position="244"/>
    </location>
</feature>
<dbReference type="EMBL" id="JBBXMP010000006">
    <property type="protein sequence ID" value="KAL0070407.1"/>
    <property type="molecule type" value="Genomic_DNA"/>
</dbReference>
<organism evidence="2 3">
    <name type="scientific">Marasmius tenuissimus</name>
    <dbReference type="NCBI Taxonomy" id="585030"/>
    <lineage>
        <taxon>Eukaryota</taxon>
        <taxon>Fungi</taxon>
        <taxon>Dikarya</taxon>
        <taxon>Basidiomycota</taxon>
        <taxon>Agaricomycotina</taxon>
        <taxon>Agaricomycetes</taxon>
        <taxon>Agaricomycetidae</taxon>
        <taxon>Agaricales</taxon>
        <taxon>Marasmiineae</taxon>
        <taxon>Marasmiaceae</taxon>
        <taxon>Marasmius</taxon>
    </lineage>
</organism>
<feature type="compositionally biased region" description="Acidic residues" evidence="1">
    <location>
        <begin position="838"/>
        <end position="848"/>
    </location>
</feature>
<feature type="compositionally biased region" description="Basic and acidic residues" evidence="1">
    <location>
        <begin position="311"/>
        <end position="321"/>
    </location>
</feature>
<reference evidence="2 3" key="1">
    <citation type="submission" date="2024-05" db="EMBL/GenBank/DDBJ databases">
        <title>A draft genome resource for the thread blight pathogen Marasmius tenuissimus strain MS-2.</title>
        <authorList>
            <person name="Yulfo-Soto G.E."/>
            <person name="Baruah I.K."/>
            <person name="Amoako-Attah I."/>
            <person name="Bukari Y."/>
            <person name="Meinhardt L.W."/>
            <person name="Bailey B.A."/>
            <person name="Cohen S.P."/>
        </authorList>
    </citation>
    <scope>NUCLEOTIDE SEQUENCE [LARGE SCALE GENOMIC DNA]</scope>
    <source>
        <strain evidence="2 3">MS-2</strain>
    </source>
</reference>
<proteinExistence type="predicted"/>